<dbReference type="InterPro" id="IPR052191">
    <property type="entry name" value="tRNA_ntf/polyA_polymerase_I"/>
</dbReference>
<comment type="caution">
    <text evidence="13">The sequence shown here is derived from an EMBL/GenBank/DDBJ whole genome shotgun (WGS) entry which is preliminary data.</text>
</comment>
<feature type="compositionally biased region" description="Basic residues" evidence="9">
    <location>
        <begin position="435"/>
        <end position="450"/>
    </location>
</feature>
<keyword evidence="13" id="KW-0548">Nucleotidyltransferase</keyword>
<gene>
    <name evidence="7" type="primary">pcnB</name>
    <name evidence="13" type="ORF">FHS30_002522</name>
</gene>
<dbReference type="Gene3D" id="1.10.3090.10">
    <property type="entry name" value="cca-adding enzyme, domain 2"/>
    <property type="match status" value="1"/>
</dbReference>
<dbReference type="GO" id="GO:0006397">
    <property type="term" value="P:mRNA processing"/>
    <property type="evidence" value="ECO:0007669"/>
    <property type="project" value="UniProtKB-KW"/>
</dbReference>
<dbReference type="InterPro" id="IPR025866">
    <property type="entry name" value="PolyA_pol_arg_C_dom"/>
</dbReference>
<keyword evidence="3 7" id="KW-0547">Nucleotide-binding</keyword>
<feature type="active site" evidence="7">
    <location>
        <position position="72"/>
    </location>
</feature>
<dbReference type="InterPro" id="IPR002646">
    <property type="entry name" value="PolA_pol_head_dom"/>
</dbReference>
<dbReference type="NCBIfam" id="TIGR01942">
    <property type="entry name" value="pcnB"/>
    <property type="match status" value="1"/>
</dbReference>
<comment type="function">
    <text evidence="7">Adds poly(A) tail to the 3' end of many RNAs, which usually targets these RNAs for decay. Plays a significant role in the global control of gene expression, through influencing the rate of transcript degradation, and in the general RNA quality control.</text>
</comment>
<evidence type="ECO:0000313" key="14">
    <source>
        <dbReference type="Proteomes" id="UP000559987"/>
    </source>
</evidence>
<keyword evidence="5 7" id="KW-0694">RNA-binding</keyword>
<dbReference type="AlphaFoldDB" id="A0A839UM97"/>
<dbReference type="SUPFAM" id="SSF81891">
    <property type="entry name" value="Poly A polymerase C-terminal region-like"/>
    <property type="match status" value="1"/>
</dbReference>
<evidence type="ECO:0000259" key="10">
    <source>
        <dbReference type="Pfam" id="PF01743"/>
    </source>
</evidence>
<evidence type="ECO:0000313" key="13">
    <source>
        <dbReference type="EMBL" id="MBB3169314.1"/>
    </source>
</evidence>
<feature type="domain" description="tRNA nucleotidyltransferase/poly(A) polymerase RNA and SrmB- binding" evidence="12">
    <location>
        <begin position="211"/>
        <end position="272"/>
    </location>
</feature>
<dbReference type="InterPro" id="IPR032828">
    <property type="entry name" value="PolyA_RNA-bd"/>
</dbReference>
<evidence type="ECO:0000259" key="12">
    <source>
        <dbReference type="Pfam" id="PF12627"/>
    </source>
</evidence>
<dbReference type="GO" id="GO:0043633">
    <property type="term" value="P:polyadenylation-dependent RNA catabolic process"/>
    <property type="evidence" value="ECO:0007669"/>
    <property type="project" value="InterPro"/>
</dbReference>
<comment type="similarity">
    <text evidence="7 8">Belongs to the tRNA nucleotidyltransferase/poly(A) polymerase family.</text>
</comment>
<feature type="domain" description="Polymerase A arginine-rich C-terminal" evidence="11">
    <location>
        <begin position="329"/>
        <end position="443"/>
    </location>
</feature>
<dbReference type="GO" id="GO:0005524">
    <property type="term" value="F:ATP binding"/>
    <property type="evidence" value="ECO:0007669"/>
    <property type="project" value="UniProtKB-UniRule"/>
</dbReference>
<keyword evidence="6 7" id="KW-0804">Transcription</keyword>
<feature type="active site" evidence="7">
    <location>
        <position position="74"/>
    </location>
</feature>
<dbReference type="Pfam" id="PF12627">
    <property type="entry name" value="PolyA_pol_RNAbd"/>
    <property type="match status" value="1"/>
</dbReference>
<evidence type="ECO:0000256" key="3">
    <source>
        <dbReference type="ARBA" id="ARBA00022741"/>
    </source>
</evidence>
<dbReference type="EMBL" id="JACHXZ010000003">
    <property type="protein sequence ID" value="MBB3169314.1"/>
    <property type="molecule type" value="Genomic_DNA"/>
</dbReference>
<dbReference type="FunFam" id="3.30.460.10:FF:000035">
    <property type="entry name" value="Poly(A) polymerase I"/>
    <property type="match status" value="1"/>
</dbReference>
<dbReference type="CDD" id="cd05398">
    <property type="entry name" value="NT_ClassII-CCAase"/>
    <property type="match status" value="1"/>
</dbReference>
<dbReference type="InterPro" id="IPR010206">
    <property type="entry name" value="PolA_pol_I"/>
</dbReference>
<dbReference type="InterPro" id="IPR043519">
    <property type="entry name" value="NT_sf"/>
</dbReference>
<accession>A0A839UM97</accession>
<sequence>MLKRLFSLFPSRSGTARPQKKRVVPRDQHSISRANISRGALSAMKRLHAEGYEAYLVGGGVRDLLLGGDPKDFDIATSATPEQVRHLFRGARIIGRRFKIVHVRMGRELLEVTTFRDSHTESESERDSHQADSGMLLRDNVFGTLETDSARRDFTINALYYTSNDFTIHDYEGGLEDLEKRQIRMIGDPETRYKEDPVRMLRAVRFAAKLGFNIEKDTAAPIAKNAELLSQVSSSRLFDESLKLFMAGSATATFALLRDYNLLPHLFAQTDAILQSGDPVAEKLIEHALVNTDKRIRNEQRVTPAFIYAALLWPAVAKLQDSLMREQQLTAPMALNQAASAVVSQQLAAIAIPKRFLIPMREIWDLQLRLPNRNGKRAFAVASHPRFRAAYDFLLLRESAGEDFEGLGQWWTDFQATDEQGREAMVKKLGGNRQRATRRRPRKKSPNPQA</sequence>
<evidence type="ECO:0000256" key="9">
    <source>
        <dbReference type="SAM" id="MobiDB-lite"/>
    </source>
</evidence>
<evidence type="ECO:0000256" key="6">
    <source>
        <dbReference type="ARBA" id="ARBA00023163"/>
    </source>
</evidence>
<keyword evidence="2 7" id="KW-0808">Transferase</keyword>
<evidence type="ECO:0000256" key="1">
    <source>
        <dbReference type="ARBA" id="ARBA00022664"/>
    </source>
</evidence>
<dbReference type="PANTHER" id="PTHR43051:SF1">
    <property type="entry name" value="POLYNUCLEOTIDE ADENYLYLTRANSFERASE FAMILY PROTEIN"/>
    <property type="match status" value="1"/>
</dbReference>
<protein>
    <recommendedName>
        <fullName evidence="7">Poly(A) polymerase I</fullName>
        <shortName evidence="7">PAP I</shortName>
        <ecNumber evidence="7">2.7.7.19</ecNumber>
    </recommendedName>
</protein>
<dbReference type="PANTHER" id="PTHR43051">
    <property type="entry name" value="POLYNUCLEOTIDE ADENYLYLTRANSFERASE FAMILY PROTEIN"/>
    <property type="match status" value="1"/>
</dbReference>
<dbReference type="Gene3D" id="3.30.460.10">
    <property type="entry name" value="Beta Polymerase, domain 2"/>
    <property type="match status" value="1"/>
</dbReference>
<dbReference type="HAMAP" id="MF_00957">
    <property type="entry name" value="PolyA_pol"/>
    <property type="match status" value="1"/>
</dbReference>
<dbReference type="RefSeq" id="WP_183910793.1">
    <property type="nucleotide sequence ID" value="NZ_JACHXZ010000003.1"/>
</dbReference>
<proteinExistence type="inferred from homology"/>
<reference evidence="13 14" key="1">
    <citation type="submission" date="2020-08" db="EMBL/GenBank/DDBJ databases">
        <title>Genomic Encyclopedia of Type Strains, Phase III (KMG-III): the genomes of soil and plant-associated and newly described type strains.</title>
        <authorList>
            <person name="Whitman W."/>
        </authorList>
    </citation>
    <scope>NUCLEOTIDE SEQUENCE [LARGE SCALE GENOMIC DNA]</scope>
    <source>
        <strain evidence="13 14">CECT 8571</strain>
    </source>
</reference>
<evidence type="ECO:0000256" key="2">
    <source>
        <dbReference type="ARBA" id="ARBA00022679"/>
    </source>
</evidence>
<dbReference type="GO" id="GO:0003723">
    <property type="term" value="F:RNA binding"/>
    <property type="evidence" value="ECO:0007669"/>
    <property type="project" value="UniProtKB-UniRule"/>
</dbReference>
<evidence type="ECO:0000259" key="11">
    <source>
        <dbReference type="Pfam" id="PF12626"/>
    </source>
</evidence>
<feature type="region of interest" description="Disordered" evidence="9">
    <location>
        <begin position="427"/>
        <end position="450"/>
    </location>
</feature>
<dbReference type="EC" id="2.7.7.19" evidence="7"/>
<feature type="domain" description="Poly A polymerase head" evidence="10">
    <location>
        <begin position="54"/>
        <end position="184"/>
    </location>
</feature>
<dbReference type="Proteomes" id="UP000559987">
    <property type="component" value="Unassembled WGS sequence"/>
</dbReference>
<organism evidence="13 14">
    <name type="scientific">Simiduia aestuariiviva</name>
    <dbReference type="NCBI Taxonomy" id="1510459"/>
    <lineage>
        <taxon>Bacteria</taxon>
        <taxon>Pseudomonadati</taxon>
        <taxon>Pseudomonadota</taxon>
        <taxon>Gammaproteobacteria</taxon>
        <taxon>Cellvibrionales</taxon>
        <taxon>Cellvibrionaceae</taxon>
        <taxon>Simiduia</taxon>
    </lineage>
</organism>
<keyword evidence="14" id="KW-1185">Reference proteome</keyword>
<evidence type="ECO:0000256" key="8">
    <source>
        <dbReference type="RuleBase" id="RU003953"/>
    </source>
</evidence>
<comment type="catalytic activity">
    <reaction evidence="7">
        <text>RNA(n) + ATP = RNA(n)-3'-adenine ribonucleotide + diphosphate</text>
        <dbReference type="Rhea" id="RHEA:11332"/>
        <dbReference type="Rhea" id="RHEA-COMP:14527"/>
        <dbReference type="Rhea" id="RHEA-COMP:17347"/>
        <dbReference type="ChEBI" id="CHEBI:30616"/>
        <dbReference type="ChEBI" id="CHEBI:33019"/>
        <dbReference type="ChEBI" id="CHEBI:140395"/>
        <dbReference type="ChEBI" id="CHEBI:173115"/>
        <dbReference type="EC" id="2.7.7.19"/>
    </reaction>
</comment>
<dbReference type="Pfam" id="PF12626">
    <property type="entry name" value="PolyA_pol_arg_C"/>
    <property type="match status" value="1"/>
</dbReference>
<keyword evidence="4 7" id="KW-0067">ATP-binding</keyword>
<evidence type="ECO:0000256" key="5">
    <source>
        <dbReference type="ARBA" id="ARBA00022884"/>
    </source>
</evidence>
<feature type="active site" evidence="7">
    <location>
        <position position="153"/>
    </location>
</feature>
<dbReference type="Pfam" id="PF01743">
    <property type="entry name" value="PolyA_pol"/>
    <property type="match status" value="1"/>
</dbReference>
<evidence type="ECO:0000256" key="4">
    <source>
        <dbReference type="ARBA" id="ARBA00022840"/>
    </source>
</evidence>
<name>A0A839UM97_9GAMM</name>
<keyword evidence="1 7" id="KW-0507">mRNA processing</keyword>
<dbReference type="GO" id="GO:1990817">
    <property type="term" value="F:poly(A) RNA polymerase activity"/>
    <property type="evidence" value="ECO:0007669"/>
    <property type="project" value="UniProtKB-UniRule"/>
</dbReference>
<evidence type="ECO:0000256" key="7">
    <source>
        <dbReference type="HAMAP-Rule" id="MF_00957"/>
    </source>
</evidence>
<dbReference type="SUPFAM" id="SSF81301">
    <property type="entry name" value="Nucleotidyltransferase"/>
    <property type="match status" value="1"/>
</dbReference>